<proteinExistence type="predicted"/>
<sequence length="89" mass="10276">MEDTAEFMLIRAVLIRDWEPIVCNELLPDGEYDSYIPRILHLLCSDCSSEKLAAYLAHVERDYMEVGTDAERTDRVATNLLAAWKQRTN</sequence>
<dbReference type="EMBL" id="FOSN01000002">
    <property type="protein sequence ID" value="SFK11058.1"/>
    <property type="molecule type" value="Genomic_DNA"/>
</dbReference>
<organism evidence="1 2">
    <name type="scientific">Methylocapsa palsarum</name>
    <dbReference type="NCBI Taxonomy" id="1612308"/>
    <lineage>
        <taxon>Bacteria</taxon>
        <taxon>Pseudomonadati</taxon>
        <taxon>Pseudomonadota</taxon>
        <taxon>Alphaproteobacteria</taxon>
        <taxon>Hyphomicrobiales</taxon>
        <taxon>Beijerinckiaceae</taxon>
        <taxon>Methylocapsa</taxon>
    </lineage>
</organism>
<keyword evidence="2" id="KW-1185">Reference proteome</keyword>
<evidence type="ECO:0000313" key="1">
    <source>
        <dbReference type="EMBL" id="SFK11058.1"/>
    </source>
</evidence>
<gene>
    <name evidence="1" type="ORF">SAMN05444581_102150</name>
</gene>
<name>A0A1I3WU69_9HYPH</name>
<reference evidence="1 2" key="1">
    <citation type="submission" date="2016-10" db="EMBL/GenBank/DDBJ databases">
        <authorList>
            <person name="de Groot N.N."/>
        </authorList>
    </citation>
    <scope>NUCLEOTIDE SEQUENCE [LARGE SCALE GENOMIC DNA]</scope>
    <source>
        <strain evidence="1 2">NE2</strain>
    </source>
</reference>
<dbReference type="Proteomes" id="UP000198755">
    <property type="component" value="Unassembled WGS sequence"/>
</dbReference>
<accession>A0A1I3WU69</accession>
<protein>
    <submittedName>
        <fullName evidence="1">Uncharacterized protein</fullName>
    </submittedName>
</protein>
<evidence type="ECO:0000313" key="2">
    <source>
        <dbReference type="Proteomes" id="UP000198755"/>
    </source>
</evidence>
<dbReference type="AlphaFoldDB" id="A0A1I3WU69"/>